<dbReference type="OrthoDB" id="527122at2759"/>
<keyword evidence="3" id="KW-1185">Reference proteome</keyword>
<gene>
    <name evidence="2" type="ORF">CEUSTIGMA_g11722.t1</name>
</gene>
<keyword evidence="1" id="KW-0175">Coiled coil</keyword>
<dbReference type="AlphaFoldDB" id="A0A250XNB5"/>
<accession>A0A250XNB5</accession>
<reference evidence="2 3" key="1">
    <citation type="submission" date="2017-08" db="EMBL/GenBank/DDBJ databases">
        <title>Acidophilic green algal genome provides insights into adaptation to an acidic environment.</title>
        <authorList>
            <person name="Hirooka S."/>
            <person name="Hirose Y."/>
            <person name="Kanesaki Y."/>
            <person name="Higuchi S."/>
            <person name="Fujiwara T."/>
            <person name="Onuma R."/>
            <person name="Era A."/>
            <person name="Ohbayashi R."/>
            <person name="Uzuka A."/>
            <person name="Nozaki H."/>
            <person name="Yoshikawa H."/>
            <person name="Miyagishima S.Y."/>
        </authorList>
    </citation>
    <scope>NUCLEOTIDE SEQUENCE [LARGE SCALE GENOMIC DNA]</scope>
    <source>
        <strain evidence="2 3">NIES-2499</strain>
    </source>
</reference>
<name>A0A250XNB5_9CHLO</name>
<evidence type="ECO:0000313" key="3">
    <source>
        <dbReference type="Proteomes" id="UP000232323"/>
    </source>
</evidence>
<protein>
    <submittedName>
        <fullName evidence="2">Uncharacterized protein</fullName>
    </submittedName>
</protein>
<dbReference type="Proteomes" id="UP000232323">
    <property type="component" value="Unassembled WGS sequence"/>
</dbReference>
<organism evidence="2 3">
    <name type="scientific">Chlamydomonas eustigma</name>
    <dbReference type="NCBI Taxonomy" id="1157962"/>
    <lineage>
        <taxon>Eukaryota</taxon>
        <taxon>Viridiplantae</taxon>
        <taxon>Chlorophyta</taxon>
        <taxon>core chlorophytes</taxon>
        <taxon>Chlorophyceae</taxon>
        <taxon>CS clade</taxon>
        <taxon>Chlamydomonadales</taxon>
        <taxon>Chlamydomonadaceae</taxon>
        <taxon>Chlamydomonas</taxon>
    </lineage>
</organism>
<proteinExistence type="predicted"/>
<evidence type="ECO:0000256" key="1">
    <source>
        <dbReference type="SAM" id="Coils"/>
    </source>
</evidence>
<sequence>MSKYSNVLGLLAGGVGVGYGAYFLSQSGEIRKIEKEEKEASRLVENESKNLLIINKSLQEQETRQRELSEKIPSSQKAVEAAAASVEKARAHLQLLEQEYNTKQAEATKVINDLDSVMSRIESLRRDSDRAAGAVTLGQKSLAIAQQQRTDAKKLLNPLNHPRVKSLLSKH</sequence>
<feature type="coiled-coil region" evidence="1">
    <location>
        <begin position="79"/>
        <end position="113"/>
    </location>
</feature>
<dbReference type="EMBL" id="BEGY01000121">
    <property type="protein sequence ID" value="GAX84300.1"/>
    <property type="molecule type" value="Genomic_DNA"/>
</dbReference>
<evidence type="ECO:0000313" key="2">
    <source>
        <dbReference type="EMBL" id="GAX84300.1"/>
    </source>
</evidence>
<comment type="caution">
    <text evidence="2">The sequence shown here is derived from an EMBL/GenBank/DDBJ whole genome shotgun (WGS) entry which is preliminary data.</text>
</comment>